<keyword evidence="4" id="KW-1185">Reference proteome</keyword>
<name>A0A3N1M806_9PROT</name>
<sequence>MSDQIDSSRRGLLTGVAMAGAAAGAAGILAGATSIREAHAQMLDTGISENSVLSKIRKAGVLRAGYAQTGPWFYKDAKTGELGGIYKDCVEKLAAEMQIKVEWSEVTFANATVGLRKGDFDLFGSSAVYTMARAMTVQFIGPLYSKGTLCLAHKDNAGRFKTAADFNDPSVTISVTAGASEEGRIATLFPKAKVITTTGQVTLGAEPVRAKRADLWISGDSDVILFAKRNASWAYVVDPENPLDRRPNTWMVRYGDPEWKAFLDFYGTFLSVNGEVQRLFDHHMAKLT</sequence>
<dbReference type="Proteomes" id="UP000278222">
    <property type="component" value="Unassembled WGS sequence"/>
</dbReference>
<comment type="caution">
    <text evidence="3">The sequence shown here is derived from an EMBL/GenBank/DDBJ whole genome shotgun (WGS) entry which is preliminary data.</text>
</comment>
<protein>
    <submittedName>
        <fullName evidence="3">ABC-type amino acid transport substrate-binding protein</fullName>
    </submittedName>
</protein>
<proteinExistence type="predicted"/>
<gene>
    <name evidence="3" type="ORF">EDC65_1149</name>
</gene>
<dbReference type="Gene3D" id="3.40.190.10">
    <property type="entry name" value="Periplasmic binding protein-like II"/>
    <property type="match status" value="2"/>
</dbReference>
<dbReference type="Pfam" id="PF00497">
    <property type="entry name" value="SBP_bac_3"/>
    <property type="match status" value="1"/>
</dbReference>
<feature type="domain" description="Solute-binding protein family 3/N-terminal" evidence="2">
    <location>
        <begin position="61"/>
        <end position="287"/>
    </location>
</feature>
<dbReference type="PROSITE" id="PS51318">
    <property type="entry name" value="TAT"/>
    <property type="match status" value="1"/>
</dbReference>
<dbReference type="RefSeq" id="WP_170216347.1">
    <property type="nucleotide sequence ID" value="NZ_AP019700.1"/>
</dbReference>
<dbReference type="AlphaFoldDB" id="A0A3N1M806"/>
<dbReference type="EMBL" id="RJKX01000011">
    <property type="protein sequence ID" value="ROQ01962.1"/>
    <property type="molecule type" value="Genomic_DNA"/>
</dbReference>
<evidence type="ECO:0000313" key="3">
    <source>
        <dbReference type="EMBL" id="ROQ01962.1"/>
    </source>
</evidence>
<evidence type="ECO:0000256" key="1">
    <source>
        <dbReference type="ARBA" id="ARBA00022729"/>
    </source>
</evidence>
<dbReference type="SMART" id="SM00062">
    <property type="entry name" value="PBPb"/>
    <property type="match status" value="1"/>
</dbReference>
<organism evidence="3 4">
    <name type="scientific">Stella humosa</name>
    <dbReference type="NCBI Taxonomy" id="94"/>
    <lineage>
        <taxon>Bacteria</taxon>
        <taxon>Pseudomonadati</taxon>
        <taxon>Pseudomonadota</taxon>
        <taxon>Alphaproteobacteria</taxon>
        <taxon>Rhodospirillales</taxon>
        <taxon>Stellaceae</taxon>
        <taxon>Stella</taxon>
    </lineage>
</organism>
<evidence type="ECO:0000259" key="2">
    <source>
        <dbReference type="SMART" id="SM00062"/>
    </source>
</evidence>
<keyword evidence="1" id="KW-0732">Signal</keyword>
<dbReference type="InterPro" id="IPR006311">
    <property type="entry name" value="TAT_signal"/>
</dbReference>
<reference evidence="3 4" key="1">
    <citation type="submission" date="2018-11" db="EMBL/GenBank/DDBJ databases">
        <title>Genomic Encyclopedia of Type Strains, Phase IV (KMG-IV): sequencing the most valuable type-strain genomes for metagenomic binning, comparative biology and taxonomic classification.</title>
        <authorList>
            <person name="Goeker M."/>
        </authorList>
    </citation>
    <scope>NUCLEOTIDE SEQUENCE [LARGE SCALE GENOMIC DNA]</scope>
    <source>
        <strain evidence="3 4">DSM 5900</strain>
    </source>
</reference>
<evidence type="ECO:0000313" key="4">
    <source>
        <dbReference type="Proteomes" id="UP000278222"/>
    </source>
</evidence>
<dbReference type="InterPro" id="IPR001638">
    <property type="entry name" value="Solute-binding_3/MltF_N"/>
</dbReference>
<dbReference type="SUPFAM" id="SSF53850">
    <property type="entry name" value="Periplasmic binding protein-like II"/>
    <property type="match status" value="1"/>
</dbReference>
<dbReference type="PANTHER" id="PTHR35936:SF17">
    <property type="entry name" value="ARGININE-BINDING EXTRACELLULAR PROTEIN ARTP"/>
    <property type="match status" value="1"/>
</dbReference>
<dbReference type="PANTHER" id="PTHR35936">
    <property type="entry name" value="MEMBRANE-BOUND LYTIC MUREIN TRANSGLYCOSYLASE F"/>
    <property type="match status" value="1"/>
</dbReference>
<accession>A0A3N1M806</accession>